<feature type="compositionally biased region" description="Polar residues" evidence="3">
    <location>
        <begin position="351"/>
        <end position="360"/>
    </location>
</feature>
<dbReference type="InterPro" id="IPR008967">
    <property type="entry name" value="p53-like_TF_DNA-bd_sf"/>
</dbReference>
<dbReference type="GO" id="GO:0045944">
    <property type="term" value="P:positive regulation of transcription by RNA polymerase II"/>
    <property type="evidence" value="ECO:0007669"/>
    <property type="project" value="TreeGrafter"/>
</dbReference>
<dbReference type="FunFam" id="2.60.40.1390:FF:000007">
    <property type="entry name" value="p53-like transcription factor"/>
    <property type="match status" value="1"/>
</dbReference>
<dbReference type="Pfam" id="PF05224">
    <property type="entry name" value="NDT80_PhoG"/>
    <property type="match status" value="1"/>
</dbReference>
<dbReference type="Proteomes" id="UP001303373">
    <property type="component" value="Chromosome 3"/>
</dbReference>
<protein>
    <recommendedName>
        <fullName evidence="4">NDT80 domain-containing protein</fullName>
    </recommendedName>
</protein>
<dbReference type="GO" id="GO:0000228">
    <property type="term" value="C:nuclear chromosome"/>
    <property type="evidence" value="ECO:0007669"/>
    <property type="project" value="TreeGrafter"/>
</dbReference>
<organism evidence="5 6">
    <name type="scientific">Acrodontium crateriforme</name>
    <dbReference type="NCBI Taxonomy" id="150365"/>
    <lineage>
        <taxon>Eukaryota</taxon>
        <taxon>Fungi</taxon>
        <taxon>Dikarya</taxon>
        <taxon>Ascomycota</taxon>
        <taxon>Pezizomycotina</taxon>
        <taxon>Dothideomycetes</taxon>
        <taxon>Dothideomycetidae</taxon>
        <taxon>Mycosphaerellales</taxon>
        <taxon>Teratosphaeriaceae</taxon>
        <taxon>Acrodontium</taxon>
    </lineage>
</organism>
<dbReference type="InterPro" id="IPR024061">
    <property type="entry name" value="NDT80_DNA-bd_dom"/>
</dbReference>
<evidence type="ECO:0000256" key="3">
    <source>
        <dbReference type="SAM" id="MobiDB-lite"/>
    </source>
</evidence>
<feature type="region of interest" description="Disordered" evidence="3">
    <location>
        <begin position="446"/>
        <end position="481"/>
    </location>
</feature>
<evidence type="ECO:0000313" key="6">
    <source>
        <dbReference type="Proteomes" id="UP001303373"/>
    </source>
</evidence>
<feature type="domain" description="NDT80" evidence="4">
    <location>
        <begin position="99"/>
        <end position="336"/>
    </location>
</feature>
<dbReference type="Gene3D" id="2.60.40.1390">
    <property type="entry name" value="NDT80 DNA-binding domain"/>
    <property type="match status" value="1"/>
</dbReference>
<evidence type="ECO:0000259" key="4">
    <source>
        <dbReference type="PROSITE" id="PS51517"/>
    </source>
</evidence>
<evidence type="ECO:0000256" key="1">
    <source>
        <dbReference type="ARBA" id="ARBA00023125"/>
    </source>
</evidence>
<dbReference type="AlphaFoldDB" id="A0AAQ3M1M0"/>
<dbReference type="PROSITE" id="PS51517">
    <property type="entry name" value="NDT80"/>
    <property type="match status" value="1"/>
</dbReference>
<dbReference type="GO" id="GO:0051321">
    <property type="term" value="P:meiotic cell cycle"/>
    <property type="evidence" value="ECO:0007669"/>
    <property type="project" value="TreeGrafter"/>
</dbReference>
<dbReference type="GO" id="GO:0003700">
    <property type="term" value="F:DNA-binding transcription factor activity"/>
    <property type="evidence" value="ECO:0007669"/>
    <property type="project" value="UniProtKB-UniRule"/>
</dbReference>
<gene>
    <name evidence="5" type="ORF">R9X50_00273400</name>
</gene>
<dbReference type="SUPFAM" id="SSF49417">
    <property type="entry name" value="p53-like transcription factors"/>
    <property type="match status" value="1"/>
</dbReference>
<evidence type="ECO:0000256" key="2">
    <source>
        <dbReference type="PROSITE-ProRule" id="PRU00850"/>
    </source>
</evidence>
<dbReference type="PANTHER" id="PTHR35144:SF1">
    <property type="entry name" value="PROTEIN PACG"/>
    <property type="match status" value="1"/>
</dbReference>
<proteinExistence type="predicted"/>
<keyword evidence="6" id="KW-1185">Reference proteome</keyword>
<evidence type="ECO:0000313" key="5">
    <source>
        <dbReference type="EMBL" id="WPG99913.1"/>
    </source>
</evidence>
<dbReference type="InterPro" id="IPR052605">
    <property type="entry name" value="Fungal_trans_regulator"/>
</dbReference>
<dbReference type="InterPro" id="IPR037141">
    <property type="entry name" value="NDT80_DNA-bd_dom_sf"/>
</dbReference>
<dbReference type="PANTHER" id="PTHR35144">
    <property type="entry name" value="MEIOSIS-SPECIFIC TRANSCRIPTION FACTOR NDT80"/>
    <property type="match status" value="1"/>
</dbReference>
<reference evidence="5 6" key="1">
    <citation type="submission" date="2023-11" db="EMBL/GenBank/DDBJ databases">
        <title>An acidophilic fungus is an integral part of prey digestion in a carnivorous sundew plant.</title>
        <authorList>
            <person name="Tsai I.J."/>
        </authorList>
    </citation>
    <scope>NUCLEOTIDE SEQUENCE [LARGE SCALE GENOMIC DNA]</scope>
    <source>
        <strain evidence="5">169a</strain>
    </source>
</reference>
<feature type="region of interest" description="Disordered" evidence="3">
    <location>
        <begin position="328"/>
        <end position="373"/>
    </location>
</feature>
<sequence length="555" mass="61168">MDIPGFDPSTMTYLATQMAQPGVNLTVNVANGSDPFHDLMLPADMHHHHQQADHQSLYAYGSDDLNLHSMQPHSTPHMKRFSNATYEDPFSDVVSAFENPLNNDQNDTETPSIERDNKLLSFSLPTFDYTLLDFSYRRTTLSLSAQLRGMFFLAESPWATAGDAQAPPPTELTCYRRNLFQITGEITLPRMLRYIMTEQGEQIPVIGQELSLGATESTEGNSVKIISVPWKTPANANAPAATEDKVEREPPAIPLDLLNVQDLDTDFASFPFQWKRLQFRIATANNGRRKELQQHFVVRLKVMAVLATGGKIPICEVTSGAIIVRGRSPRNFQSRKDMPLNGSGSARRASHLTQAKSTAGESGRKQSEVIPTSAPLKTEVENSVANLPPVFESGDETNNDYYNWKPAAHQTGAMTALPPPNTSGTYEPGNYAVSSPDMARFRKPAPPPPAPINLSLVEDDSPKANNDGVDGPRSAKKQALGRAPSFTINAINSPDESADLLYEYFPLGLDDWMPPVDAVYRPHVVHHTKLPTDPRDPKIGGKGTKSKRYFSEDVS</sequence>
<accession>A0AAQ3M1M0</accession>
<name>A0AAQ3M1M0_9PEZI</name>
<keyword evidence="1 2" id="KW-0238">DNA-binding</keyword>
<dbReference type="GO" id="GO:0003677">
    <property type="term" value="F:DNA binding"/>
    <property type="evidence" value="ECO:0007669"/>
    <property type="project" value="UniProtKB-KW"/>
</dbReference>
<feature type="region of interest" description="Disordered" evidence="3">
    <location>
        <begin position="528"/>
        <end position="555"/>
    </location>
</feature>
<feature type="compositionally biased region" description="Basic and acidic residues" evidence="3">
    <location>
        <begin position="530"/>
        <end position="539"/>
    </location>
</feature>
<dbReference type="EMBL" id="CP138582">
    <property type="protein sequence ID" value="WPG99913.1"/>
    <property type="molecule type" value="Genomic_DNA"/>
</dbReference>
<feature type="DNA-binding region" description="NDT80" evidence="2">
    <location>
        <begin position="99"/>
        <end position="336"/>
    </location>
</feature>